<feature type="region of interest" description="Disordered" evidence="2">
    <location>
        <begin position="333"/>
        <end position="352"/>
    </location>
</feature>
<dbReference type="CDD" id="cd17039">
    <property type="entry name" value="Ubl_ubiquitin_like"/>
    <property type="match status" value="1"/>
</dbReference>
<feature type="compositionally biased region" description="Polar residues" evidence="2">
    <location>
        <begin position="567"/>
        <end position="576"/>
    </location>
</feature>
<feature type="compositionally biased region" description="Polar residues" evidence="2">
    <location>
        <begin position="412"/>
        <end position="423"/>
    </location>
</feature>
<feature type="region of interest" description="Disordered" evidence="2">
    <location>
        <begin position="785"/>
        <end position="805"/>
    </location>
</feature>
<evidence type="ECO:0000256" key="2">
    <source>
        <dbReference type="SAM" id="MobiDB-lite"/>
    </source>
</evidence>
<feature type="compositionally biased region" description="Polar residues" evidence="2">
    <location>
        <begin position="521"/>
        <end position="537"/>
    </location>
</feature>
<protein>
    <recommendedName>
        <fullName evidence="3">Ubiquitin-like domain-containing protein</fullName>
    </recommendedName>
</protein>
<keyword evidence="5" id="KW-1185">Reference proteome</keyword>
<dbReference type="SUPFAM" id="SSF48403">
    <property type="entry name" value="Ankyrin repeat"/>
    <property type="match status" value="1"/>
</dbReference>
<feature type="compositionally biased region" description="Basic residues" evidence="2">
    <location>
        <begin position="538"/>
        <end position="559"/>
    </location>
</feature>
<feature type="compositionally biased region" description="Basic and acidic residues" evidence="2">
    <location>
        <begin position="425"/>
        <end position="434"/>
    </location>
</feature>
<evidence type="ECO:0000259" key="3">
    <source>
        <dbReference type="PROSITE" id="PS50053"/>
    </source>
</evidence>
<organism evidence="4 5">
    <name type="scientific">Porites evermanni</name>
    <dbReference type="NCBI Taxonomy" id="104178"/>
    <lineage>
        <taxon>Eukaryota</taxon>
        <taxon>Metazoa</taxon>
        <taxon>Cnidaria</taxon>
        <taxon>Anthozoa</taxon>
        <taxon>Hexacorallia</taxon>
        <taxon>Scleractinia</taxon>
        <taxon>Fungiina</taxon>
        <taxon>Poritidae</taxon>
        <taxon>Porites</taxon>
    </lineage>
</organism>
<feature type="region of interest" description="Disordered" evidence="2">
    <location>
        <begin position="676"/>
        <end position="757"/>
    </location>
</feature>
<evidence type="ECO:0000313" key="5">
    <source>
        <dbReference type="Proteomes" id="UP001159427"/>
    </source>
</evidence>
<dbReference type="Proteomes" id="UP001159427">
    <property type="component" value="Unassembled WGS sequence"/>
</dbReference>
<feature type="compositionally biased region" description="Acidic residues" evidence="2">
    <location>
        <begin position="731"/>
        <end position="748"/>
    </location>
</feature>
<feature type="compositionally biased region" description="Low complexity" evidence="2">
    <location>
        <begin position="831"/>
        <end position="843"/>
    </location>
</feature>
<dbReference type="Pfam" id="PF00240">
    <property type="entry name" value="ubiquitin"/>
    <property type="match status" value="1"/>
</dbReference>
<accession>A0ABN8SB98</accession>
<feature type="compositionally biased region" description="Polar residues" evidence="2">
    <location>
        <begin position="786"/>
        <end position="804"/>
    </location>
</feature>
<feature type="domain" description="Ubiquitin-like" evidence="3">
    <location>
        <begin position="25"/>
        <end position="97"/>
    </location>
</feature>
<dbReference type="InterPro" id="IPR000626">
    <property type="entry name" value="Ubiquitin-like_dom"/>
</dbReference>
<dbReference type="EMBL" id="CALNXI010002421">
    <property type="protein sequence ID" value="CAH3187485.1"/>
    <property type="molecule type" value="Genomic_DNA"/>
</dbReference>
<feature type="compositionally biased region" description="Polar residues" evidence="2">
    <location>
        <begin position="390"/>
        <end position="406"/>
    </location>
</feature>
<proteinExistence type="predicted"/>
<name>A0ABN8SB98_9CNID</name>
<dbReference type="SUPFAM" id="SSF54236">
    <property type="entry name" value="Ubiquitin-like"/>
    <property type="match status" value="1"/>
</dbReference>
<feature type="region of interest" description="Disordered" evidence="2">
    <location>
        <begin position="895"/>
        <end position="924"/>
    </location>
</feature>
<feature type="compositionally biased region" description="Basic residues" evidence="2">
    <location>
        <begin position="695"/>
        <end position="705"/>
    </location>
</feature>
<dbReference type="InterPro" id="IPR036770">
    <property type="entry name" value="Ankyrin_rpt-contain_sf"/>
</dbReference>
<keyword evidence="1" id="KW-0175">Coiled coil</keyword>
<sequence>MVCSKEDSWNQTKMECGDKNSEANRSIDILTPEGKTLTLSLGENTDIRKIKNECELLCGVPSDLQLIQLQGRDLSNDSTLSSLDISDGCTLRVTVPQWWQKFVSTCYKGDTQQVKKRIYVKMSQVSREERSFTAAFIAAVQGNHSLMFAAFVGRKINLHSKTKLSGRNLLHAAVSGGSTSCVANVLMNGGNALLEAADNAGETPVKMAQKLYGEEGSMVKFLNVYLELHRREANHSGFANRYWDNLEENIEFTRTEKEESSDHEDLSKSRENLITNLQELNIHYDEAARKYYSENEFLVNNSNQEHSSVGRVNSENNDANVGEKLLVVTSGEAEGKQEDIGDSPIGLSFSGQGSGMNTDTGYYSSCNQSVRKDVTKLLLNEDLFVQSNAATTQSERTKQQLNLGEQTETHANDSNSQSISLVDTSGDRDSDTNRWSKPYRRAQQRKLVFLEQRRKRSTTERPNLDELAKMRSDSIAKEAQESDQTESRDDEKQITESREKESDTSTCGAVISMRQGEETRSAVSSSIHDQSDASHSSKPLRRAQLRKKSIIEQRRKRSKVERPNLTELETATQNNEGCGDKEENYDNNPNRTPEGKSSDSSGNNLERNSVEDMSSGMQEPSVTGCDTRVNFERKEEDHRSVNFQKHTEGPNQSAELFEDESPAAKYVLKIWQEQAHEADKAALSGEESDTGRSPKLLRRAFRRKQAYMEQRRRKSATERPNLIKLMSRNMDDDEDETKDITDMESEENGENKPSGAENNFCALLMNQGDITSDVPVAYSGERFSMKEQSSVDDSIKGPSSQVPRTSDRIPIRTAQRCSNSGPLLEGRARKSISSVSGEESSGSDQEKVVKETVAPIDNLTKTGRRRRLPLPPEKRIKLPVIKIEASETSQVNVNIKAPHPPLGRSRSGSMCSEDSVSSVPELPSERRSEVEIACTINTTSLPVKQRRKSVPDSPFNFNQNQPIFRTRKGSVQVEEIEEQGFGVSPQLRARLELRDKPRESLPWNEWRTKARSGSLPGKSSENTATQYTKHELYEQNVRLFAWSENKRPQTARHGNSRMSFTEWLDRKEASAERMRPVTAAVRRQQDHKGDFEHERQWQKSKKHEEWLLKKDLEALEQEEMLRRKAKIKFEKAHKNINKRV</sequence>
<evidence type="ECO:0000313" key="4">
    <source>
        <dbReference type="EMBL" id="CAH3187485.1"/>
    </source>
</evidence>
<dbReference type="InterPro" id="IPR029071">
    <property type="entry name" value="Ubiquitin-like_domsf"/>
</dbReference>
<feature type="region of interest" description="Disordered" evidence="2">
    <location>
        <begin position="390"/>
        <end position="657"/>
    </location>
</feature>
<gene>
    <name evidence="4" type="ORF">PEVE_00017711</name>
</gene>
<feature type="compositionally biased region" description="Basic and acidic residues" evidence="2">
    <location>
        <begin position="457"/>
        <end position="503"/>
    </location>
</feature>
<feature type="region of interest" description="Disordered" evidence="2">
    <location>
        <begin position="817"/>
        <end position="848"/>
    </location>
</feature>
<dbReference type="Gene3D" id="1.25.40.20">
    <property type="entry name" value="Ankyrin repeat-containing domain"/>
    <property type="match status" value="1"/>
</dbReference>
<feature type="coiled-coil region" evidence="1">
    <location>
        <begin position="263"/>
        <end position="290"/>
    </location>
</feature>
<evidence type="ECO:0000256" key="1">
    <source>
        <dbReference type="SAM" id="Coils"/>
    </source>
</evidence>
<feature type="compositionally biased region" description="Basic and acidic residues" evidence="2">
    <location>
        <begin position="629"/>
        <end position="648"/>
    </location>
</feature>
<comment type="caution">
    <text evidence="4">The sequence shown here is derived from an EMBL/GenBank/DDBJ whole genome shotgun (WGS) entry which is preliminary data.</text>
</comment>
<dbReference type="PROSITE" id="PS50053">
    <property type="entry name" value="UBIQUITIN_2"/>
    <property type="match status" value="1"/>
</dbReference>
<reference evidence="4 5" key="1">
    <citation type="submission" date="2022-05" db="EMBL/GenBank/DDBJ databases">
        <authorList>
            <consortium name="Genoscope - CEA"/>
            <person name="William W."/>
        </authorList>
    </citation>
    <scope>NUCLEOTIDE SEQUENCE [LARGE SCALE GENOMIC DNA]</scope>
</reference>
<dbReference type="SMART" id="SM00213">
    <property type="entry name" value="UBQ"/>
    <property type="match status" value="1"/>
</dbReference>
<feature type="compositionally biased region" description="Polar residues" evidence="2">
    <location>
        <begin position="906"/>
        <end position="918"/>
    </location>
</feature>
<dbReference type="Gene3D" id="3.10.20.90">
    <property type="entry name" value="Phosphatidylinositol 3-kinase Catalytic Subunit, Chain A, domain 1"/>
    <property type="match status" value="1"/>
</dbReference>
<feature type="compositionally biased region" description="Polar residues" evidence="2">
    <location>
        <begin position="598"/>
        <end position="621"/>
    </location>
</feature>